<dbReference type="EMBL" id="LNIX01000004">
    <property type="protein sequence ID" value="OXA56217.1"/>
    <property type="molecule type" value="Genomic_DNA"/>
</dbReference>
<gene>
    <name evidence="3" type="ORF">Fcan01_08711</name>
</gene>
<dbReference type="InterPro" id="IPR039353">
    <property type="entry name" value="TF_Adf1"/>
</dbReference>
<sequence>MGKSTVKSSVKSTVKSTVKSKKTKITITDDKKKQLALAVKKHPALWNIADLSYKKRDVVASCWDKVSEIIDLEVSECKKQWKCLKDSLNYRLKSKIGKSGDSGSDNDDNDDLEAADQNDTDVQNSLTSWALWKDLKFVTDNKPKRKTISTILEEETASTQESILETSSDEAGPAPKTIESKDTPKMMASNYDYMLSTKKSRHADSKDKESKPILNAITELVQIRKDAAKGSSQSSRKFEAPLNNLERLLNKVPEIVAEDLCMRFYQQAYDEVKKYANTM</sequence>
<dbReference type="OrthoDB" id="8044925at2759"/>
<evidence type="ECO:0000313" key="4">
    <source>
        <dbReference type="Proteomes" id="UP000198287"/>
    </source>
</evidence>
<feature type="compositionally biased region" description="Polar residues" evidence="1">
    <location>
        <begin position="157"/>
        <end position="166"/>
    </location>
</feature>
<dbReference type="AlphaFoldDB" id="A0A226EGE8"/>
<name>A0A226EGE8_FOLCA</name>
<comment type="caution">
    <text evidence="3">The sequence shown here is derived from an EMBL/GenBank/DDBJ whole genome shotgun (WGS) entry which is preliminary data.</text>
</comment>
<dbReference type="Pfam" id="PF10545">
    <property type="entry name" value="MADF_DNA_bdg"/>
    <property type="match status" value="1"/>
</dbReference>
<feature type="domain" description="MADF" evidence="2">
    <location>
        <begin position="34"/>
        <end position="143"/>
    </location>
</feature>
<dbReference type="PROSITE" id="PS51029">
    <property type="entry name" value="MADF"/>
    <property type="match status" value="1"/>
</dbReference>
<dbReference type="SMART" id="SM00595">
    <property type="entry name" value="MADF"/>
    <property type="match status" value="1"/>
</dbReference>
<feature type="region of interest" description="Disordered" evidence="1">
    <location>
        <begin position="95"/>
        <end position="119"/>
    </location>
</feature>
<reference evidence="3 4" key="1">
    <citation type="submission" date="2015-12" db="EMBL/GenBank/DDBJ databases">
        <title>The genome of Folsomia candida.</title>
        <authorList>
            <person name="Faddeeva A."/>
            <person name="Derks M.F."/>
            <person name="Anvar Y."/>
            <person name="Smit S."/>
            <person name="Van Straalen N."/>
            <person name="Roelofs D."/>
        </authorList>
    </citation>
    <scope>NUCLEOTIDE SEQUENCE [LARGE SCALE GENOMIC DNA]</scope>
    <source>
        <strain evidence="3 4">VU population</strain>
        <tissue evidence="3">Whole body</tissue>
    </source>
</reference>
<keyword evidence="4" id="KW-1185">Reference proteome</keyword>
<evidence type="ECO:0000256" key="1">
    <source>
        <dbReference type="SAM" id="MobiDB-lite"/>
    </source>
</evidence>
<proteinExistence type="predicted"/>
<dbReference type="PANTHER" id="PTHR12243">
    <property type="entry name" value="MADF DOMAIN TRANSCRIPTION FACTOR"/>
    <property type="match status" value="1"/>
</dbReference>
<protein>
    <recommendedName>
        <fullName evidence="2">MADF domain-containing protein</fullName>
    </recommendedName>
</protein>
<organism evidence="3 4">
    <name type="scientific">Folsomia candida</name>
    <name type="common">Springtail</name>
    <dbReference type="NCBI Taxonomy" id="158441"/>
    <lineage>
        <taxon>Eukaryota</taxon>
        <taxon>Metazoa</taxon>
        <taxon>Ecdysozoa</taxon>
        <taxon>Arthropoda</taxon>
        <taxon>Hexapoda</taxon>
        <taxon>Collembola</taxon>
        <taxon>Entomobryomorpha</taxon>
        <taxon>Isotomoidea</taxon>
        <taxon>Isotomidae</taxon>
        <taxon>Proisotominae</taxon>
        <taxon>Folsomia</taxon>
    </lineage>
</organism>
<dbReference type="PANTHER" id="PTHR12243:SF67">
    <property type="entry name" value="COREPRESSOR OF PANGOLIN, ISOFORM A-RELATED"/>
    <property type="match status" value="1"/>
</dbReference>
<evidence type="ECO:0000313" key="3">
    <source>
        <dbReference type="EMBL" id="OXA56217.1"/>
    </source>
</evidence>
<evidence type="ECO:0000259" key="2">
    <source>
        <dbReference type="PROSITE" id="PS51029"/>
    </source>
</evidence>
<accession>A0A226EGE8</accession>
<feature type="region of interest" description="Disordered" evidence="1">
    <location>
        <begin position="151"/>
        <end position="182"/>
    </location>
</feature>
<feature type="compositionally biased region" description="Acidic residues" evidence="1">
    <location>
        <begin position="104"/>
        <end position="119"/>
    </location>
</feature>
<dbReference type="OMA" id="VEWVFAP"/>
<dbReference type="Proteomes" id="UP000198287">
    <property type="component" value="Unassembled WGS sequence"/>
</dbReference>
<dbReference type="InterPro" id="IPR006578">
    <property type="entry name" value="MADF-dom"/>
</dbReference>